<proteinExistence type="predicted"/>
<gene>
    <name evidence="2" type="ORF">EEL30_01740</name>
</gene>
<keyword evidence="1" id="KW-0812">Transmembrane</keyword>
<organism evidence="2 3">
    <name type="scientific">Brevibacillus laterosporus</name>
    <name type="common">Bacillus laterosporus</name>
    <dbReference type="NCBI Taxonomy" id="1465"/>
    <lineage>
        <taxon>Bacteria</taxon>
        <taxon>Bacillati</taxon>
        <taxon>Bacillota</taxon>
        <taxon>Bacilli</taxon>
        <taxon>Bacillales</taxon>
        <taxon>Paenibacillaceae</taxon>
        <taxon>Brevibacillus</taxon>
    </lineage>
</organism>
<dbReference type="AlphaFoldDB" id="A0A518V2H7"/>
<protein>
    <submittedName>
        <fullName evidence="2">Uncharacterized protein</fullName>
    </submittedName>
</protein>
<keyword evidence="1" id="KW-0472">Membrane</keyword>
<reference evidence="2 3" key="1">
    <citation type="submission" date="2018-11" db="EMBL/GenBank/DDBJ databases">
        <title>Phylogenetic determinants of toxin gene distribution in genomes of Brevibacillus laterosporus.</title>
        <authorList>
            <person name="Glare T.R."/>
            <person name="Durrant A."/>
            <person name="Berry C."/>
            <person name="Palma L."/>
            <person name="Ormskirk M."/>
            <person name="Cox M.O."/>
        </authorList>
    </citation>
    <scope>NUCLEOTIDE SEQUENCE [LARGE SCALE GENOMIC DNA]</scope>
    <source>
        <strain evidence="2 3">1821L</strain>
    </source>
</reference>
<dbReference type="Proteomes" id="UP000319432">
    <property type="component" value="Chromosome"/>
</dbReference>
<dbReference type="EMBL" id="CP033464">
    <property type="protein sequence ID" value="QDX91212.1"/>
    <property type="molecule type" value="Genomic_DNA"/>
</dbReference>
<keyword evidence="1" id="KW-1133">Transmembrane helix</keyword>
<accession>A0A518V2H7</accession>
<evidence type="ECO:0000256" key="1">
    <source>
        <dbReference type="SAM" id="Phobius"/>
    </source>
</evidence>
<evidence type="ECO:0000313" key="3">
    <source>
        <dbReference type="Proteomes" id="UP000319432"/>
    </source>
</evidence>
<sequence length="92" mass="10686">MEKKPTLYSLLGLVLLAYLALIATWYLFLHVNPVDKTVYVKDSKESRVHVSTTQSGDIWIYNEYDATISFIENPKTSKKINVINYDFRNPSR</sequence>
<name>A0A518V2H7_BRELA</name>
<feature type="transmembrane region" description="Helical" evidence="1">
    <location>
        <begin position="7"/>
        <end position="28"/>
    </location>
</feature>
<dbReference type="OrthoDB" id="9887979at2"/>
<keyword evidence="3" id="KW-1185">Reference proteome</keyword>
<evidence type="ECO:0000313" key="2">
    <source>
        <dbReference type="EMBL" id="QDX91212.1"/>
    </source>
</evidence>